<dbReference type="Proteomes" id="UP000030763">
    <property type="component" value="Unassembled WGS sequence"/>
</dbReference>
<reference evidence="2" key="2">
    <citation type="submission" date="2013-10" db="EMBL/GenBank/DDBJ databases">
        <authorList>
            <person name="Aslett M."/>
        </authorList>
    </citation>
    <scope>NUCLEOTIDE SEQUENCE [LARGE SCALE GENOMIC DNA]</scope>
    <source>
        <strain evidence="2">Weybridge</strain>
    </source>
</reference>
<evidence type="ECO:0000256" key="1">
    <source>
        <dbReference type="SAM" id="MobiDB-lite"/>
    </source>
</evidence>
<feature type="region of interest" description="Disordered" evidence="1">
    <location>
        <begin position="96"/>
        <end position="126"/>
    </location>
</feature>
<gene>
    <name evidence="2" type="ORF">EMWEY_00045080</name>
</gene>
<dbReference type="GeneID" id="25338494"/>
<evidence type="ECO:0000313" key="2">
    <source>
        <dbReference type="EMBL" id="CDJ61782.1"/>
    </source>
</evidence>
<feature type="compositionally biased region" description="Low complexity" evidence="1">
    <location>
        <begin position="997"/>
        <end position="1006"/>
    </location>
</feature>
<dbReference type="EMBL" id="HG722226">
    <property type="protein sequence ID" value="CDJ61782.1"/>
    <property type="molecule type" value="Genomic_DNA"/>
</dbReference>
<evidence type="ECO:0000313" key="3">
    <source>
        <dbReference type="Proteomes" id="UP000030763"/>
    </source>
</evidence>
<feature type="compositionally biased region" description="Basic and acidic residues" evidence="1">
    <location>
        <begin position="98"/>
        <end position="108"/>
    </location>
</feature>
<dbReference type="OrthoDB" id="348083at2759"/>
<feature type="region of interest" description="Disordered" evidence="1">
    <location>
        <begin position="259"/>
        <end position="289"/>
    </location>
</feature>
<feature type="compositionally biased region" description="Low complexity" evidence="1">
    <location>
        <begin position="1133"/>
        <end position="1145"/>
    </location>
</feature>
<dbReference type="RefSeq" id="XP_013338432.1">
    <property type="nucleotide sequence ID" value="XM_013482978.1"/>
</dbReference>
<dbReference type="VEuPathDB" id="ToxoDB:EMWEY_00045080"/>
<feature type="region of interest" description="Disordered" evidence="1">
    <location>
        <begin position="1129"/>
        <end position="1173"/>
    </location>
</feature>
<dbReference type="OMA" id="CLCKWAR"/>
<feature type="region of interest" description="Disordered" evidence="1">
    <location>
        <begin position="994"/>
        <end position="1076"/>
    </location>
</feature>
<dbReference type="AlphaFoldDB" id="U6MC21"/>
<sequence>MLLSKVQEALGQNDVACTTAEAAALTATTASDLQEVFCLQPAVLNGVRAWQRVARLLLTQKHMTAAAKLTTRLLQLASGRQPAALDRTLKLNVTSEGRGQERVTKGEESPPSISLKSDELSSLPVPPSGAGTAASLLPAAGAICAPPAVVELLVLLADVLVATGQPTKALCLCKWARYYAKEAHLERAAAFSDASLLASQIVAECPALLKVAQTEDVEVIACWRTDPLDDGTASGDSEGDAGVLWGQVASLRRDALLQQQAQAQHSNRNSNRSSNNGTSNSLTSKADTSLRRHCVREGISQTDIAAAADGQQEIAKQKQPSIQYQGLTACELWQSSALPTLYHLNKPEERSGDASPAKGEYLNLYDPKNQRKAVLLLELAEAVQHQPGQTASYFSLVQLAGEQLQRLGEPNPPLCVRVWLHQLHAFRLQLELQLQQHQLLLQRQQQDLLVGPADHPVETTDSNVKAEDQTLRLDVMLTGQLLRYFKTVVQITAFVDTYCGSDLYLHRELFSEALLLSVLMLAASKQLAAQATSGASALGRCDDRGDELLKRVSFRGAQLCMLALCAVENQRQRTAYQMNNAELETTLQSVRCPKPLVRLFASLFHSYNSEKCNNEVSVEENFSCGAALDLLQEMTRRCGSRMGVLSQDRRIVNCLHFVLFSVLNMQAGFGLSPLLAADAFAGSLGFLVKQAETSSSFGANSRKEAQKEVNKGQQQAYDTASGAAVEPAAASAGYSGILLECLRPPQLLQGAGSSGPVAVAAQLLWLPPGAANEESLELLRRALSAAAQSVLGGSQDEGPSAFSRATVTSTTSRGHFSLALNTTKHEFRQTGKGHQQTTSRDQAVLVAIFAGHEVAASSPTAETLSHTLPNLNNNIRNNNSYSNDGGFGVAVCMKTCSRQRIQSLAGACHCAAVEWRRTLKAQQSAGGNSGYITAVKTEDESLESRTLDIFARVFVLFSEGKRLCADAGDVVNALETDLADNSPAGDFTASRADRNTQLQQQQQEQEYSGSKQDGKLPASAASSVTTDRIRLHVAPARHGDLPKGSPVGALPAGPEHSGAFNTPGASGTEHGSKSSGVLLNRHRSRARKSIADFLAETSGIQKTSLEAERSESYSAAARLLTELKKEARAAEENPYSSNINSSSNNAHAKQGKSAGERNLTPAKDNKPQRNNLPQLTEDSLARDSACSVAVALEFFSSLLGASAVAFDCTLEPACRFLSQALSRHQAAVLNEGNSS</sequence>
<proteinExistence type="predicted"/>
<protein>
    <submittedName>
        <fullName evidence="2">WD domain, G-beta repeat-containing protein, putative</fullName>
    </submittedName>
</protein>
<reference evidence="2" key="1">
    <citation type="submission" date="2013-10" db="EMBL/GenBank/DDBJ databases">
        <title>Genomic analysis of the causative agents of coccidiosis in chickens.</title>
        <authorList>
            <person name="Reid A.J."/>
            <person name="Blake D."/>
            <person name="Billington K."/>
            <person name="Browne H."/>
            <person name="Dunn M."/>
            <person name="Hung S."/>
            <person name="Kawahara F."/>
            <person name="Miranda-Saavedra D."/>
            <person name="Mourier T."/>
            <person name="Nagra H."/>
            <person name="Otto T.D."/>
            <person name="Rawlings N."/>
            <person name="Sanchez A."/>
            <person name="Sanders M."/>
            <person name="Subramaniam C."/>
            <person name="Tay Y."/>
            <person name="Dear P."/>
            <person name="Doerig C."/>
            <person name="Gruber A."/>
            <person name="Parkinson J."/>
            <person name="Shirley M."/>
            <person name="Wan K.L."/>
            <person name="Berriman M."/>
            <person name="Tomley F."/>
            <person name="Pain A."/>
        </authorList>
    </citation>
    <scope>NUCLEOTIDE SEQUENCE [LARGE SCALE GENOMIC DNA]</scope>
    <source>
        <strain evidence="2">Weybridge</strain>
    </source>
</reference>
<keyword evidence="3" id="KW-1185">Reference proteome</keyword>
<accession>U6MC21</accession>
<organism evidence="2 3">
    <name type="scientific">Eimeria maxima</name>
    <name type="common">Coccidian parasite</name>
    <dbReference type="NCBI Taxonomy" id="5804"/>
    <lineage>
        <taxon>Eukaryota</taxon>
        <taxon>Sar</taxon>
        <taxon>Alveolata</taxon>
        <taxon>Apicomplexa</taxon>
        <taxon>Conoidasida</taxon>
        <taxon>Coccidia</taxon>
        <taxon>Eucoccidiorida</taxon>
        <taxon>Eimeriorina</taxon>
        <taxon>Eimeriidae</taxon>
        <taxon>Eimeria</taxon>
    </lineage>
</organism>
<feature type="compositionally biased region" description="Low complexity" evidence="1">
    <location>
        <begin position="259"/>
        <end position="284"/>
    </location>
</feature>
<name>U6MC21_EIMMA</name>